<sequence>MQVRNVLQGGRRMGGDIVVPQEGGNMVVPQKPLYSLKRSRSKFLLQNSSHNFHKTVLIILVPGTMTLCRVVWLVFRSVNSTFASQDQRFQVRFSIYSHITCFSSLFYHYTVSFVKFAHTIFTMW</sequence>
<comment type="caution">
    <text evidence="2">The sequence shown here is derived from an EMBL/GenBank/DDBJ whole genome shotgun (WGS) entry which is preliminary data.</text>
</comment>
<evidence type="ECO:0000256" key="1">
    <source>
        <dbReference type="SAM" id="Phobius"/>
    </source>
</evidence>
<protein>
    <submittedName>
        <fullName evidence="2">Uncharacterized protein</fullName>
    </submittedName>
</protein>
<dbReference type="Proteomes" id="UP001054945">
    <property type="component" value="Unassembled WGS sequence"/>
</dbReference>
<keyword evidence="1" id="KW-0812">Transmembrane</keyword>
<gene>
    <name evidence="2" type="ORF">CEXT_737681</name>
</gene>
<name>A0AAV4Y9G9_CAEEX</name>
<proteinExistence type="predicted"/>
<keyword evidence="1" id="KW-0472">Membrane</keyword>
<feature type="transmembrane region" description="Helical" evidence="1">
    <location>
        <begin position="95"/>
        <end position="114"/>
    </location>
</feature>
<dbReference type="EMBL" id="BPLR01001508">
    <property type="protein sequence ID" value="GIZ02799.1"/>
    <property type="molecule type" value="Genomic_DNA"/>
</dbReference>
<feature type="transmembrane region" description="Helical" evidence="1">
    <location>
        <begin position="56"/>
        <end position="75"/>
    </location>
</feature>
<dbReference type="AlphaFoldDB" id="A0AAV4Y9G9"/>
<organism evidence="2 3">
    <name type="scientific">Caerostris extrusa</name>
    <name type="common">Bark spider</name>
    <name type="synonym">Caerostris bankana</name>
    <dbReference type="NCBI Taxonomy" id="172846"/>
    <lineage>
        <taxon>Eukaryota</taxon>
        <taxon>Metazoa</taxon>
        <taxon>Ecdysozoa</taxon>
        <taxon>Arthropoda</taxon>
        <taxon>Chelicerata</taxon>
        <taxon>Arachnida</taxon>
        <taxon>Araneae</taxon>
        <taxon>Araneomorphae</taxon>
        <taxon>Entelegynae</taxon>
        <taxon>Araneoidea</taxon>
        <taxon>Araneidae</taxon>
        <taxon>Caerostris</taxon>
    </lineage>
</organism>
<keyword evidence="3" id="KW-1185">Reference proteome</keyword>
<reference evidence="2 3" key="1">
    <citation type="submission" date="2021-06" db="EMBL/GenBank/DDBJ databases">
        <title>Caerostris extrusa draft genome.</title>
        <authorList>
            <person name="Kono N."/>
            <person name="Arakawa K."/>
        </authorList>
    </citation>
    <scope>NUCLEOTIDE SEQUENCE [LARGE SCALE GENOMIC DNA]</scope>
</reference>
<evidence type="ECO:0000313" key="3">
    <source>
        <dbReference type="Proteomes" id="UP001054945"/>
    </source>
</evidence>
<accession>A0AAV4Y9G9</accession>
<keyword evidence="1" id="KW-1133">Transmembrane helix</keyword>
<evidence type="ECO:0000313" key="2">
    <source>
        <dbReference type="EMBL" id="GIZ02799.1"/>
    </source>
</evidence>